<keyword evidence="3" id="KW-1185">Reference proteome</keyword>
<evidence type="ECO:0000256" key="1">
    <source>
        <dbReference type="SAM" id="MobiDB-lite"/>
    </source>
</evidence>
<proteinExistence type="predicted"/>
<dbReference type="EMBL" id="BAAAPF010000107">
    <property type="protein sequence ID" value="GAA2127623.1"/>
    <property type="molecule type" value="Genomic_DNA"/>
</dbReference>
<dbReference type="Proteomes" id="UP001500443">
    <property type="component" value="Unassembled WGS sequence"/>
</dbReference>
<accession>A0ABN2YI95</accession>
<feature type="compositionally biased region" description="Basic and acidic residues" evidence="1">
    <location>
        <begin position="64"/>
        <end position="79"/>
    </location>
</feature>
<feature type="compositionally biased region" description="Low complexity" evidence="1">
    <location>
        <begin position="38"/>
        <end position="55"/>
    </location>
</feature>
<reference evidence="2 3" key="1">
    <citation type="journal article" date="2019" name="Int. J. Syst. Evol. Microbiol.">
        <title>The Global Catalogue of Microorganisms (GCM) 10K type strain sequencing project: providing services to taxonomists for standard genome sequencing and annotation.</title>
        <authorList>
            <consortium name="The Broad Institute Genomics Platform"/>
            <consortium name="The Broad Institute Genome Sequencing Center for Infectious Disease"/>
            <person name="Wu L."/>
            <person name="Ma J."/>
        </authorList>
    </citation>
    <scope>NUCLEOTIDE SEQUENCE [LARGE SCALE GENOMIC DNA]</scope>
    <source>
        <strain evidence="2 3">JCM 15481</strain>
    </source>
</reference>
<feature type="compositionally biased region" description="Basic and acidic residues" evidence="1">
    <location>
        <begin position="86"/>
        <end position="97"/>
    </location>
</feature>
<protein>
    <submittedName>
        <fullName evidence="2">Uncharacterized protein</fullName>
    </submittedName>
</protein>
<evidence type="ECO:0000313" key="3">
    <source>
        <dbReference type="Proteomes" id="UP001500443"/>
    </source>
</evidence>
<sequence>MVQKPSVRPGRPPRDRPTGAPQSLRLQYRLRSGTSGFSSTAVRGSGRGTSGTDTRPAPSLPREATADVRELLTETERPVDSPVSARDSRPETDRRDARELLRDVLLDRLDALELFDELPRLPRPRPVTPVGAEPTTPSGDTTGARPQVSQYSSPPPTSSYVPPQPGR</sequence>
<name>A0ABN2YI95_9ACTN</name>
<feature type="compositionally biased region" description="Pro residues" evidence="1">
    <location>
        <begin position="153"/>
        <end position="167"/>
    </location>
</feature>
<feature type="region of interest" description="Disordered" evidence="1">
    <location>
        <begin position="115"/>
        <end position="167"/>
    </location>
</feature>
<evidence type="ECO:0000313" key="2">
    <source>
        <dbReference type="EMBL" id="GAA2127623.1"/>
    </source>
</evidence>
<gene>
    <name evidence="2" type="ORF">GCM10009802_34290</name>
</gene>
<organism evidence="2 3">
    <name type="scientific">Streptomyces synnematoformans</name>
    <dbReference type="NCBI Taxonomy" id="415721"/>
    <lineage>
        <taxon>Bacteria</taxon>
        <taxon>Bacillati</taxon>
        <taxon>Actinomycetota</taxon>
        <taxon>Actinomycetes</taxon>
        <taxon>Kitasatosporales</taxon>
        <taxon>Streptomycetaceae</taxon>
        <taxon>Streptomyces</taxon>
    </lineage>
</organism>
<comment type="caution">
    <text evidence="2">The sequence shown here is derived from an EMBL/GenBank/DDBJ whole genome shotgun (WGS) entry which is preliminary data.</text>
</comment>
<feature type="region of interest" description="Disordered" evidence="1">
    <location>
        <begin position="1"/>
        <end position="97"/>
    </location>
</feature>